<proteinExistence type="predicted"/>
<protein>
    <recommendedName>
        <fullName evidence="2">DUF5744 domain-containing protein</fullName>
    </recommendedName>
</protein>
<evidence type="ECO:0000313" key="4">
    <source>
        <dbReference type="Proteomes" id="UP000017246"/>
    </source>
</evidence>
<dbReference type="Pfam" id="PF19015">
    <property type="entry name" value="DUF5744"/>
    <property type="match status" value="1"/>
</dbReference>
<evidence type="ECO:0000313" key="3">
    <source>
        <dbReference type="EMBL" id="CDS36817.1"/>
    </source>
</evidence>
<gene>
    <name evidence="3" type="ORF">EmuJ_000400800</name>
</gene>
<dbReference type="EMBL" id="LN902515">
    <property type="protein sequence ID" value="CDS36817.1"/>
    <property type="molecule type" value="Genomic_DNA"/>
</dbReference>
<sequence length="321" mass="35804">MPVAQPMDTSRPDSSNNGESKNQTAENDTTGANQALAMGPEDLIKFGQGVYSTTFRKRLHVTIPGQGNGGCAKAILLNTFFLEPFIYYLNEKKEPKLSSLWPSALSFPYMMFGDLSIHISRFVPLMKTTTTTAVVNDQVQFQVSPYMLICASNKNRHNSLIPCEMDQKIKNMEGITNGGWKVANSDLLQWPVVKTMGLGGTYTFKKHIPNPPFRYYYANTTALDPNVNHYLPHDTDERLYLEPFTNFAPPAQDDVFLALTMPDVGALGESSNKTNIYGNCLVELSLDVTFLTKPVGHEHLEKTIPLVKADLSSINQYSYSR</sequence>
<keyword evidence="4" id="KW-1185">Reference proteome</keyword>
<dbReference type="InterPro" id="IPR044040">
    <property type="entry name" value="DUF5744"/>
</dbReference>
<feature type="domain" description="DUF5744" evidence="2">
    <location>
        <begin position="242"/>
        <end position="315"/>
    </location>
</feature>
<evidence type="ECO:0000256" key="1">
    <source>
        <dbReference type="SAM" id="MobiDB-lite"/>
    </source>
</evidence>
<evidence type="ECO:0000259" key="2">
    <source>
        <dbReference type="Pfam" id="PF19015"/>
    </source>
</evidence>
<name>A0A068Y306_ECHMU</name>
<reference evidence="3" key="1">
    <citation type="journal article" date="2013" name="Nature">
        <title>The genomes of four tapeworm species reveal adaptations to parasitism.</title>
        <authorList>
            <person name="Tsai I.J."/>
            <person name="Zarowiecki M."/>
            <person name="Holroyd N."/>
            <person name="Garciarrubio A."/>
            <person name="Sanchez-Flores A."/>
            <person name="Brooks K.L."/>
            <person name="Tracey A."/>
            <person name="Bobes R.J."/>
            <person name="Fragoso G."/>
            <person name="Sciutto E."/>
            <person name="Aslett M."/>
            <person name="Beasley H."/>
            <person name="Bennett H.M."/>
            <person name="Cai J."/>
            <person name="Camicia F."/>
            <person name="Clark R."/>
            <person name="Cucher M."/>
            <person name="De Silva N."/>
            <person name="Day T.A."/>
            <person name="Deplazes P."/>
            <person name="Estrada K."/>
            <person name="Fernandez C."/>
            <person name="Holland P.W."/>
            <person name="Hou J."/>
            <person name="Hu S."/>
            <person name="Huckvale T."/>
            <person name="Hung S.S."/>
            <person name="Kamenetzky L."/>
            <person name="Keane J.A."/>
            <person name="Kiss F."/>
            <person name="Koziol U."/>
            <person name="Lambert O."/>
            <person name="Liu K."/>
            <person name="Luo X."/>
            <person name="Luo Y."/>
            <person name="Macchiaroli N."/>
            <person name="Nichol S."/>
            <person name="Paps J."/>
            <person name="Parkinson J."/>
            <person name="Pouchkina-Stantcheva N."/>
            <person name="Riddiford N."/>
            <person name="Rosenzvit M."/>
            <person name="Salinas G."/>
            <person name="Wasmuth J.D."/>
            <person name="Zamanian M."/>
            <person name="Zheng Y."/>
            <person name="Cai X."/>
            <person name="Soberon X."/>
            <person name="Olson P.D."/>
            <person name="Laclette J.P."/>
            <person name="Brehm K."/>
            <person name="Berriman M."/>
            <person name="Garciarrubio A."/>
            <person name="Bobes R.J."/>
            <person name="Fragoso G."/>
            <person name="Sanchez-Flores A."/>
            <person name="Estrada K."/>
            <person name="Cevallos M.A."/>
            <person name="Morett E."/>
            <person name="Gonzalez V."/>
            <person name="Portillo T."/>
            <person name="Ochoa-Leyva A."/>
            <person name="Jose M.V."/>
            <person name="Sciutto E."/>
            <person name="Landa A."/>
            <person name="Jimenez L."/>
            <person name="Valdes V."/>
            <person name="Carrero J.C."/>
            <person name="Larralde C."/>
            <person name="Morales-Montor J."/>
            <person name="Limon-Lason J."/>
            <person name="Soberon X."/>
            <person name="Laclette J.P."/>
        </authorList>
    </citation>
    <scope>NUCLEOTIDE SEQUENCE [LARGE SCALE GENOMIC DNA]</scope>
</reference>
<dbReference type="Proteomes" id="UP000017246">
    <property type="component" value="Unassembled WGS sequence"/>
</dbReference>
<feature type="compositionally biased region" description="Polar residues" evidence="1">
    <location>
        <begin position="12"/>
        <end position="29"/>
    </location>
</feature>
<dbReference type="OrthoDB" id="6289327at2759"/>
<organism evidence="3 4">
    <name type="scientific">Echinococcus multilocularis</name>
    <name type="common">Fox tapeworm</name>
    <dbReference type="NCBI Taxonomy" id="6211"/>
    <lineage>
        <taxon>Eukaryota</taxon>
        <taxon>Metazoa</taxon>
        <taxon>Spiralia</taxon>
        <taxon>Lophotrochozoa</taxon>
        <taxon>Platyhelminthes</taxon>
        <taxon>Cestoda</taxon>
        <taxon>Eucestoda</taxon>
        <taxon>Cyclophyllidea</taxon>
        <taxon>Taeniidae</taxon>
        <taxon>Echinococcus</taxon>
    </lineage>
</organism>
<feature type="region of interest" description="Disordered" evidence="1">
    <location>
        <begin position="1"/>
        <end position="29"/>
    </location>
</feature>
<accession>A0A068Y306</accession>
<reference evidence="3" key="2">
    <citation type="submission" date="2015-11" db="EMBL/GenBank/DDBJ databases">
        <authorList>
            <person name="Zhang Y."/>
            <person name="Guo Z."/>
        </authorList>
    </citation>
    <scope>NUCLEOTIDE SEQUENCE</scope>
</reference>
<dbReference type="AlphaFoldDB" id="A0A068Y306"/>